<dbReference type="PROSITE" id="PS50157">
    <property type="entry name" value="ZINC_FINGER_C2H2_2"/>
    <property type="match status" value="2"/>
</dbReference>
<dbReference type="PROSITE" id="PS00028">
    <property type="entry name" value="ZINC_FINGER_C2H2_1"/>
    <property type="match status" value="5"/>
</dbReference>
<keyword evidence="2" id="KW-0677">Repeat</keyword>
<dbReference type="Pfam" id="PF23101">
    <property type="entry name" value="Zf-C2H2_ZNF451_1st"/>
    <property type="match status" value="1"/>
</dbReference>
<dbReference type="InterPro" id="IPR013087">
    <property type="entry name" value="Znf_C2H2_type"/>
</dbReference>
<feature type="domain" description="C2H2-type" evidence="6">
    <location>
        <begin position="668"/>
        <end position="696"/>
    </location>
</feature>
<accession>A0A401PH16</accession>
<evidence type="ECO:0000256" key="5">
    <source>
        <dbReference type="PROSITE-ProRule" id="PRU00042"/>
    </source>
</evidence>
<reference evidence="7 8" key="1">
    <citation type="journal article" date="2018" name="Nat. Ecol. Evol.">
        <title>Shark genomes provide insights into elasmobranch evolution and the origin of vertebrates.</title>
        <authorList>
            <person name="Hara Y"/>
            <person name="Yamaguchi K"/>
            <person name="Onimaru K"/>
            <person name="Kadota M"/>
            <person name="Koyanagi M"/>
            <person name="Keeley SD"/>
            <person name="Tatsumi K"/>
            <person name="Tanaka K"/>
            <person name="Motone F"/>
            <person name="Kageyama Y"/>
            <person name="Nozu R"/>
            <person name="Adachi N"/>
            <person name="Nishimura O"/>
            <person name="Nakagawa R"/>
            <person name="Tanegashima C"/>
            <person name="Kiyatake I"/>
            <person name="Matsumoto R"/>
            <person name="Murakumo K"/>
            <person name="Nishida K"/>
            <person name="Terakita A"/>
            <person name="Kuratani S"/>
            <person name="Sato K"/>
            <person name="Hyodo S Kuraku.S."/>
        </authorList>
    </citation>
    <scope>NUCLEOTIDE SEQUENCE [LARGE SCALE GENOMIC DNA]</scope>
</reference>
<keyword evidence="4" id="KW-0862">Zinc</keyword>
<dbReference type="InterPro" id="IPR058950">
    <property type="entry name" value="Zf-C2H2_ZNF451_5th"/>
</dbReference>
<dbReference type="AlphaFoldDB" id="A0A401PH16"/>
<dbReference type="Pfam" id="PF23102">
    <property type="entry name" value="Zf-C2H2_ZNF451_2nd"/>
    <property type="match status" value="1"/>
</dbReference>
<evidence type="ECO:0000256" key="1">
    <source>
        <dbReference type="ARBA" id="ARBA00022723"/>
    </source>
</evidence>
<gene>
    <name evidence="7" type="ORF">scyTo_0006300</name>
</gene>
<dbReference type="Proteomes" id="UP000288216">
    <property type="component" value="Unassembled WGS sequence"/>
</dbReference>
<dbReference type="Pfam" id="PF23108">
    <property type="entry name" value="Zf-C2H2_ZNF451"/>
    <property type="match status" value="1"/>
</dbReference>
<keyword evidence="3 5" id="KW-0863">Zinc-finger</keyword>
<dbReference type="InterPro" id="IPR058156">
    <property type="entry name" value="Znf-C2H2_ZNF451"/>
</dbReference>
<dbReference type="EMBL" id="BFAA01002100">
    <property type="protein sequence ID" value="GCB72426.1"/>
    <property type="molecule type" value="Genomic_DNA"/>
</dbReference>
<keyword evidence="8" id="KW-1185">Reference proteome</keyword>
<evidence type="ECO:0000313" key="8">
    <source>
        <dbReference type="Proteomes" id="UP000288216"/>
    </source>
</evidence>
<dbReference type="GO" id="GO:0000981">
    <property type="term" value="F:DNA-binding transcription factor activity, RNA polymerase II-specific"/>
    <property type="evidence" value="ECO:0007669"/>
    <property type="project" value="TreeGrafter"/>
</dbReference>
<dbReference type="SMART" id="SM00355">
    <property type="entry name" value="ZnF_C2H2"/>
    <property type="match status" value="12"/>
</dbReference>
<dbReference type="GO" id="GO:0005634">
    <property type="term" value="C:nucleus"/>
    <property type="evidence" value="ECO:0007669"/>
    <property type="project" value="TreeGrafter"/>
</dbReference>
<protein>
    <recommendedName>
        <fullName evidence="6">C2H2-type domain-containing protein</fullName>
    </recommendedName>
</protein>
<dbReference type="InterPro" id="IPR058949">
    <property type="entry name" value="Zf-C2H2_ZNF451_1st"/>
</dbReference>
<sequence length="1096" mass="124850">CCTALSHSWTGYKFASCVRAAEEANLVLCWRSSFSIMSSSDRLPAEKRENEEEVIFVSEQPLRPVLECIDLLSDEDSEGNTAPHHKKPKDHIDWQKERVLSTLDRLARHVEVEKQLKEEKCKAFQEKVDSQHAHGIQELEFIQGQPATEEARRCVDDWLKVPGPKPGVVSFGRRGDRRCTSASVTADPIDCPIMNCNRKFDNRHLLLGHLKRFDHSPCDPTITLHGSPSTWYICVACCQRFLNPQKYEEHLASKVDTLDHEGHHRNLEPQVTQCFACPSCYLLFNLRDECLQHMAKTNHFLQRHKLSGEQGTRCPLPFPNYAKKLLISLCQEIPFQVKCTACQQMLRTHVELTAHFRTRCRRAGPVAVSAKDISQVAAIFKVRGCCVDCSKLFVDDNQINQHTQQTMHNIRWIRTMEKAILEFCHFNEKSNAPSDLRMILDQSKARKKSPFKRPLAEMCSSEAAAPTSNKRTRRECNNVQVKEEKVECENGLGVRFWFCECHQRFDHEEAVEKHVMAANGIRHKCLVCGKLAFDAGIIGLHMSRSHGGAHLTNYRLWCERCSTEMLKKEDLMTHIVESHSGHAYYYEKQVDRDELVAFEPSPKSARSLADLGGKDCEGMQLDPNSPEAEAVLEAGCSWQCRLCEEMFDSEESVAQHCSCLASHQFHKYSCGLCKTHFHRVETLYRHSRDQHNNELSVKYFCGLCDDIEFDSEGEFLEHYKAFHSTDYVFVEHEDAAMEKEEEEDSSLAHVLMSCGCRPRYDSKRTRKEDNRRCLKNLFDQGKLWFRCSCSATAQSAEDIRQHMMECHGARKTGSRSFTVRCICGKTFTDGGSAQMHYHSKHCISQQGCSTPPSPADCEAISPHVAAFCSSPKEAPGDNDTEASTSRDVFTAPAVQKETINQEEDIELPDLDLLRTMTHLVFIDLDNWAGFFNHLPGHLNQGTFFWGFQGGKNHWKQPENCPVYNFLVNTGCFFLHPRCSTRKDAADFAICMHAGRMDEQLPKHIPFTVLSGDKGFEELKNQLKKTMRPGHVLNPHQMEGELMCALLNSISDIGKDSEDDILQKTLVLSLQEAVEKQETADEDAKIEEAILRSLEEQ</sequence>
<dbReference type="PANTHER" id="PTHR24408:SF61">
    <property type="entry name" value="E3 SUMO-PROTEIN LIGASE ZNF451"/>
    <property type="match status" value="1"/>
</dbReference>
<dbReference type="InterPro" id="IPR058947">
    <property type="entry name" value="Zf-C2H2_ZNF451_2nd"/>
</dbReference>
<dbReference type="STRING" id="75743.A0A401PH16"/>
<dbReference type="GO" id="GO:0043565">
    <property type="term" value="F:sequence-specific DNA binding"/>
    <property type="evidence" value="ECO:0007669"/>
    <property type="project" value="TreeGrafter"/>
</dbReference>
<evidence type="ECO:0000256" key="3">
    <source>
        <dbReference type="ARBA" id="ARBA00022771"/>
    </source>
</evidence>
<dbReference type="Pfam" id="PF18479">
    <property type="entry name" value="PIN_11"/>
    <property type="match status" value="1"/>
</dbReference>
<comment type="caution">
    <text evidence="7">The sequence shown here is derived from an EMBL/GenBank/DDBJ whole genome shotgun (WGS) entry which is preliminary data.</text>
</comment>
<dbReference type="GO" id="GO:0008270">
    <property type="term" value="F:zinc ion binding"/>
    <property type="evidence" value="ECO:0007669"/>
    <property type="project" value="UniProtKB-KW"/>
</dbReference>
<dbReference type="PANTHER" id="PTHR24408">
    <property type="entry name" value="ZINC FINGER PROTEIN"/>
    <property type="match status" value="1"/>
</dbReference>
<evidence type="ECO:0000256" key="2">
    <source>
        <dbReference type="ARBA" id="ARBA00022737"/>
    </source>
</evidence>
<dbReference type="Pfam" id="PF23107">
    <property type="entry name" value="Zf-C2H2_ZNF451_C"/>
    <property type="match status" value="1"/>
</dbReference>
<evidence type="ECO:0000259" key="6">
    <source>
        <dbReference type="PROSITE" id="PS50157"/>
    </source>
</evidence>
<feature type="domain" description="C2H2-type" evidence="6">
    <location>
        <begin position="189"/>
        <end position="220"/>
    </location>
</feature>
<proteinExistence type="predicted"/>
<dbReference type="OrthoDB" id="6091938at2759"/>
<evidence type="ECO:0000256" key="4">
    <source>
        <dbReference type="ARBA" id="ARBA00022833"/>
    </source>
</evidence>
<evidence type="ECO:0000313" key="7">
    <source>
        <dbReference type="EMBL" id="GCB72426.1"/>
    </source>
</evidence>
<dbReference type="InterPro" id="IPR058946">
    <property type="entry name" value="Zf-C2H2_ZNF451_C"/>
</dbReference>
<feature type="non-terminal residue" evidence="7">
    <location>
        <position position="1"/>
    </location>
</feature>
<dbReference type="CDD" id="cd18721">
    <property type="entry name" value="PIN_ZNF451-like"/>
    <property type="match status" value="1"/>
</dbReference>
<dbReference type="Pfam" id="PF23103">
    <property type="entry name" value="Zf-C2H2_ZNF451_5th"/>
    <property type="match status" value="1"/>
</dbReference>
<dbReference type="OMA" id="RCSLCHQ"/>
<keyword evidence="1" id="KW-0479">Metal-binding</keyword>
<name>A0A401PH16_SCYTO</name>
<dbReference type="InterPro" id="IPR041192">
    <property type="entry name" value="PIN_11"/>
</dbReference>
<organism evidence="7 8">
    <name type="scientific">Scyliorhinus torazame</name>
    <name type="common">Cloudy catshark</name>
    <name type="synonym">Catulus torazame</name>
    <dbReference type="NCBI Taxonomy" id="75743"/>
    <lineage>
        <taxon>Eukaryota</taxon>
        <taxon>Metazoa</taxon>
        <taxon>Chordata</taxon>
        <taxon>Craniata</taxon>
        <taxon>Vertebrata</taxon>
        <taxon>Chondrichthyes</taxon>
        <taxon>Elasmobranchii</taxon>
        <taxon>Galeomorphii</taxon>
        <taxon>Galeoidea</taxon>
        <taxon>Carcharhiniformes</taxon>
        <taxon>Scyliorhinidae</taxon>
        <taxon>Scyliorhinus</taxon>
    </lineage>
</organism>